<dbReference type="Pfam" id="PF01594">
    <property type="entry name" value="AI-2E_transport"/>
    <property type="match status" value="1"/>
</dbReference>
<feature type="transmembrane region" description="Helical" evidence="8">
    <location>
        <begin position="269"/>
        <end position="291"/>
    </location>
</feature>
<comment type="caution">
    <text evidence="9">The sequence shown here is derived from an EMBL/GenBank/DDBJ whole genome shotgun (WGS) entry which is preliminary data.</text>
</comment>
<feature type="transmembrane region" description="Helical" evidence="8">
    <location>
        <begin position="36"/>
        <end position="55"/>
    </location>
</feature>
<feature type="transmembrane region" description="Helical" evidence="8">
    <location>
        <begin position="204"/>
        <end position="223"/>
    </location>
</feature>
<keyword evidence="4" id="KW-1003">Cell membrane</keyword>
<evidence type="ECO:0000256" key="8">
    <source>
        <dbReference type="SAM" id="Phobius"/>
    </source>
</evidence>
<evidence type="ECO:0000256" key="5">
    <source>
        <dbReference type="ARBA" id="ARBA00022692"/>
    </source>
</evidence>
<dbReference type="GO" id="GO:0005886">
    <property type="term" value="C:plasma membrane"/>
    <property type="evidence" value="ECO:0007669"/>
    <property type="project" value="UniProtKB-SubCell"/>
</dbReference>
<evidence type="ECO:0000256" key="2">
    <source>
        <dbReference type="ARBA" id="ARBA00009773"/>
    </source>
</evidence>
<feature type="transmembrane region" description="Helical" evidence="8">
    <location>
        <begin position="158"/>
        <end position="184"/>
    </location>
</feature>
<gene>
    <name evidence="9" type="ORF">KDK92_14140</name>
</gene>
<dbReference type="PANTHER" id="PTHR21716">
    <property type="entry name" value="TRANSMEMBRANE PROTEIN"/>
    <property type="match status" value="1"/>
</dbReference>
<sequence>MRFSKDNLRRIIAVFIIVIAIILSIIIPPIREIVELIFLSFILSYALKPIHNIIVEKGINRTFSAAIIIFSFIMIFISALLLVIPRIISEGSNILEFVQGIGDFINNFSFRIKILEDLKLMDNIMEKGSEFIEVIVNNLIENSMEGVKSFKENIVKSLGIPIIAFFFLSEGDKLGNKLLVLFSYKRRRIISNILRDIDRVLTKYIFSEMILSIIIALSTYIILKVYGVEFPLLLSLMNGILNVIPYIGAPVGGIIVILVAIVNGNASWMYIIVWMLVSQAIESNIISPMIIGESVNMHPVMIIALLILGGEIGGFIGMVLAIPAGVIIKVLYIDINHFLFSK</sequence>
<feature type="transmembrane region" description="Helical" evidence="8">
    <location>
        <begin position="303"/>
        <end position="332"/>
    </location>
</feature>
<evidence type="ECO:0000313" key="10">
    <source>
        <dbReference type="Proteomes" id="UP001056429"/>
    </source>
</evidence>
<keyword evidence="7 8" id="KW-0472">Membrane</keyword>
<feature type="transmembrane region" description="Helical" evidence="8">
    <location>
        <begin position="243"/>
        <end position="262"/>
    </location>
</feature>
<evidence type="ECO:0000256" key="1">
    <source>
        <dbReference type="ARBA" id="ARBA00004651"/>
    </source>
</evidence>
<dbReference type="Proteomes" id="UP001056429">
    <property type="component" value="Unassembled WGS sequence"/>
</dbReference>
<keyword evidence="10" id="KW-1185">Reference proteome</keyword>
<feature type="transmembrane region" description="Helical" evidence="8">
    <location>
        <begin position="12"/>
        <end position="30"/>
    </location>
</feature>
<comment type="similarity">
    <text evidence="2">Belongs to the autoinducer-2 exporter (AI-2E) (TC 2.A.86) family.</text>
</comment>
<keyword evidence="5 8" id="KW-0812">Transmembrane</keyword>
<dbReference type="PANTHER" id="PTHR21716:SF53">
    <property type="entry name" value="PERMEASE PERM-RELATED"/>
    <property type="match status" value="1"/>
</dbReference>
<evidence type="ECO:0000256" key="6">
    <source>
        <dbReference type="ARBA" id="ARBA00022989"/>
    </source>
</evidence>
<comment type="subcellular location">
    <subcellularLocation>
        <location evidence="1">Cell membrane</location>
        <topology evidence="1">Multi-pass membrane protein</topology>
    </subcellularLocation>
</comment>
<evidence type="ECO:0000256" key="7">
    <source>
        <dbReference type="ARBA" id="ARBA00023136"/>
    </source>
</evidence>
<keyword evidence="6 8" id="KW-1133">Transmembrane helix</keyword>
<dbReference type="RefSeq" id="WP_250859980.1">
    <property type="nucleotide sequence ID" value="NZ_JAGSOJ010000003.1"/>
</dbReference>
<proteinExistence type="inferred from homology"/>
<dbReference type="GO" id="GO:0055085">
    <property type="term" value="P:transmembrane transport"/>
    <property type="evidence" value="ECO:0007669"/>
    <property type="project" value="TreeGrafter"/>
</dbReference>
<organism evidence="9 10">
    <name type="scientific">Oceanirhabdus seepicola</name>
    <dbReference type="NCBI Taxonomy" id="2828781"/>
    <lineage>
        <taxon>Bacteria</taxon>
        <taxon>Bacillati</taxon>
        <taxon>Bacillota</taxon>
        <taxon>Clostridia</taxon>
        <taxon>Eubacteriales</taxon>
        <taxon>Clostridiaceae</taxon>
        <taxon>Oceanirhabdus</taxon>
    </lineage>
</organism>
<accession>A0A9J6P2Y0</accession>
<reference evidence="9" key="2">
    <citation type="submission" date="2021-04" db="EMBL/GenBank/DDBJ databases">
        <authorList>
            <person name="Dong X."/>
        </authorList>
    </citation>
    <scope>NUCLEOTIDE SEQUENCE</scope>
    <source>
        <strain evidence="9">ZWT</strain>
    </source>
</reference>
<name>A0A9J6P2Y0_9CLOT</name>
<evidence type="ECO:0000313" key="9">
    <source>
        <dbReference type="EMBL" id="MCM1990867.1"/>
    </source>
</evidence>
<protein>
    <submittedName>
        <fullName evidence="9">AI-2E family transporter</fullName>
    </submittedName>
</protein>
<evidence type="ECO:0000256" key="4">
    <source>
        <dbReference type="ARBA" id="ARBA00022475"/>
    </source>
</evidence>
<feature type="transmembrane region" description="Helical" evidence="8">
    <location>
        <begin position="67"/>
        <end position="88"/>
    </location>
</feature>
<dbReference type="InterPro" id="IPR002549">
    <property type="entry name" value="AI-2E-like"/>
</dbReference>
<evidence type="ECO:0000256" key="3">
    <source>
        <dbReference type="ARBA" id="ARBA00022448"/>
    </source>
</evidence>
<dbReference type="EMBL" id="JAGSOJ010000003">
    <property type="protein sequence ID" value="MCM1990867.1"/>
    <property type="molecule type" value="Genomic_DNA"/>
</dbReference>
<keyword evidence="3" id="KW-0813">Transport</keyword>
<dbReference type="AlphaFoldDB" id="A0A9J6P2Y0"/>
<reference evidence="9" key="1">
    <citation type="journal article" date="2021" name="mSystems">
        <title>Bacteria and Archaea Synergistically Convert Glycine Betaine to Biogenic Methane in the Formosa Cold Seep of the South China Sea.</title>
        <authorList>
            <person name="Li L."/>
            <person name="Zhang W."/>
            <person name="Zhang S."/>
            <person name="Song L."/>
            <person name="Sun Q."/>
            <person name="Zhang H."/>
            <person name="Xiang H."/>
            <person name="Dong X."/>
        </authorList>
    </citation>
    <scope>NUCLEOTIDE SEQUENCE</scope>
    <source>
        <strain evidence="9">ZWT</strain>
    </source>
</reference>